<organism evidence="3 4">
    <name type="scientific">Ruminococcus intestinalis</name>
    <dbReference type="NCBI Taxonomy" id="2763066"/>
    <lineage>
        <taxon>Bacteria</taxon>
        <taxon>Bacillati</taxon>
        <taxon>Bacillota</taxon>
        <taxon>Clostridia</taxon>
        <taxon>Eubacteriales</taxon>
        <taxon>Oscillospiraceae</taxon>
        <taxon>Ruminococcus</taxon>
    </lineage>
</organism>
<keyword evidence="1" id="KW-0812">Transmembrane</keyword>
<keyword evidence="4" id="KW-1185">Reference proteome</keyword>
<proteinExistence type="predicted"/>
<dbReference type="RefSeq" id="WP_186934747.1">
    <property type="nucleotide sequence ID" value="NZ_JACOPS010000001.1"/>
</dbReference>
<feature type="transmembrane region" description="Helical" evidence="1">
    <location>
        <begin position="49"/>
        <end position="74"/>
    </location>
</feature>
<sequence length="81" mass="8693">MIFQVLIDFAVSLISGLIGGLSFFSIPLDFVNTLATVCVYGNWLVGADVLLLFAGCVSCWFGIKISAGIVLFVYRLIPLCG</sequence>
<name>A0ABR7HIV7_9FIRM</name>
<evidence type="ECO:0000313" key="2">
    <source>
        <dbReference type="EMBL" id="MBC5727429.1"/>
    </source>
</evidence>
<gene>
    <name evidence="2" type="ORF">H8R91_02560</name>
    <name evidence="3" type="ORF">H8R91_02620</name>
</gene>
<dbReference type="EMBL" id="JACOPS010000001">
    <property type="protein sequence ID" value="MBC5727429.1"/>
    <property type="molecule type" value="Genomic_DNA"/>
</dbReference>
<accession>A0ABR7HIV7</accession>
<keyword evidence="1" id="KW-1133">Transmembrane helix</keyword>
<dbReference type="EMBL" id="JACOPS010000001">
    <property type="protein sequence ID" value="MBC5727441.1"/>
    <property type="molecule type" value="Genomic_DNA"/>
</dbReference>
<protein>
    <submittedName>
        <fullName evidence="3">Uncharacterized protein</fullName>
    </submittedName>
</protein>
<evidence type="ECO:0000313" key="4">
    <source>
        <dbReference type="Proteomes" id="UP000636755"/>
    </source>
</evidence>
<evidence type="ECO:0000256" key="1">
    <source>
        <dbReference type="SAM" id="Phobius"/>
    </source>
</evidence>
<reference evidence="3 4" key="1">
    <citation type="submission" date="2020-08" db="EMBL/GenBank/DDBJ databases">
        <title>Genome public.</title>
        <authorList>
            <person name="Liu C."/>
            <person name="Sun Q."/>
        </authorList>
    </citation>
    <scope>NUCLEOTIDE SEQUENCE [LARGE SCALE GENOMIC DNA]</scope>
    <source>
        <strain evidence="3 4">NSJ-71</strain>
    </source>
</reference>
<evidence type="ECO:0000313" key="3">
    <source>
        <dbReference type="EMBL" id="MBC5727441.1"/>
    </source>
</evidence>
<keyword evidence="1" id="KW-0472">Membrane</keyword>
<feature type="transmembrane region" description="Helical" evidence="1">
    <location>
        <begin position="5"/>
        <end position="26"/>
    </location>
</feature>
<comment type="caution">
    <text evidence="3">The sequence shown here is derived from an EMBL/GenBank/DDBJ whole genome shotgun (WGS) entry which is preliminary data.</text>
</comment>
<dbReference type="Proteomes" id="UP000636755">
    <property type="component" value="Unassembled WGS sequence"/>
</dbReference>